<evidence type="ECO:0000313" key="1">
    <source>
        <dbReference type="EMBL" id="MBA9085454.1"/>
    </source>
</evidence>
<dbReference type="Proteomes" id="UP000567067">
    <property type="component" value="Unassembled WGS sequence"/>
</dbReference>
<accession>A0A7W3SSW4</accession>
<comment type="caution">
    <text evidence="1">The sequence shown here is derived from an EMBL/GenBank/DDBJ whole genome shotgun (WGS) entry which is preliminary data.</text>
</comment>
<evidence type="ECO:0000313" key="2">
    <source>
        <dbReference type="Proteomes" id="UP000567067"/>
    </source>
</evidence>
<organism evidence="1 2">
    <name type="scientific">Fontibacillus solani</name>
    <dbReference type="NCBI Taxonomy" id="1572857"/>
    <lineage>
        <taxon>Bacteria</taxon>
        <taxon>Bacillati</taxon>
        <taxon>Bacillota</taxon>
        <taxon>Bacilli</taxon>
        <taxon>Bacillales</taxon>
        <taxon>Paenibacillaceae</taxon>
        <taxon>Fontibacillus</taxon>
    </lineage>
</organism>
<gene>
    <name evidence="1" type="ORF">FHR92_001920</name>
</gene>
<proteinExistence type="predicted"/>
<dbReference type="EMBL" id="JACJIP010000010">
    <property type="protein sequence ID" value="MBA9085454.1"/>
    <property type="molecule type" value="Genomic_DNA"/>
</dbReference>
<dbReference type="AlphaFoldDB" id="A0A7W3SSW4"/>
<reference evidence="1 2" key="1">
    <citation type="submission" date="2020-08" db="EMBL/GenBank/DDBJ databases">
        <title>Genomic Encyclopedia of Type Strains, Phase III (KMG-III): the genomes of soil and plant-associated and newly described type strains.</title>
        <authorList>
            <person name="Whitman W."/>
        </authorList>
    </citation>
    <scope>NUCLEOTIDE SEQUENCE [LARGE SCALE GENOMIC DNA]</scope>
    <source>
        <strain evidence="1 2">CECT 8693</strain>
    </source>
</reference>
<name>A0A7W3SSW4_9BACL</name>
<keyword evidence="2" id="KW-1185">Reference proteome</keyword>
<sequence length="32" mass="3672">MYVTFDAYAPVCCSTHHLYVTFDAHPPGLMQR</sequence>
<protein>
    <submittedName>
        <fullName evidence="1">Uncharacterized protein</fullName>
    </submittedName>
</protein>